<keyword evidence="6" id="KW-1185">Reference proteome</keyword>
<dbReference type="Pfam" id="PF08238">
    <property type="entry name" value="Sel1"/>
    <property type="match status" value="3"/>
</dbReference>
<dbReference type="EC" id="3.5.2.6" evidence="2"/>
<evidence type="ECO:0000256" key="3">
    <source>
        <dbReference type="ARBA" id="ARBA00023157"/>
    </source>
</evidence>
<accession>A0A4V1LPL7</accession>
<protein>
    <recommendedName>
        <fullName evidence="2">beta-lactamase</fullName>
        <ecNumber evidence="2">3.5.2.6</ecNumber>
    </recommendedName>
</protein>
<keyword evidence="3" id="KW-1015">Disulfide bond</keyword>
<dbReference type="EMBL" id="PDKO01000013">
    <property type="protein sequence ID" value="RXJ61638.1"/>
    <property type="molecule type" value="Genomic_DNA"/>
</dbReference>
<proteinExistence type="predicted"/>
<dbReference type="AlphaFoldDB" id="A0A4V1LPL7"/>
<name>A0A4V1LPL7_9BACT</name>
<dbReference type="GO" id="GO:0046677">
    <property type="term" value="P:response to antibiotic"/>
    <property type="evidence" value="ECO:0007669"/>
    <property type="project" value="UniProtKB-KW"/>
</dbReference>
<evidence type="ECO:0000256" key="4">
    <source>
        <dbReference type="ARBA" id="ARBA00023251"/>
    </source>
</evidence>
<sequence length="220" mass="25384">MIKKLFLISLIFSTLFSYTFEEVRNFEKSNGTIKALSFYKELVEQNNTKAMMHLAKIYLEGKEIEKSFSKAKELLEKASKLNDNKASFYLGRFYLSKKTPYFNPAKAYNSFVKAANNDYAPAQNMVGEFLVNGIAVDKDYKLAVNLFEKASKQGFIKAQCNLAFMYASGKGVFPNFGRAHQFAKKGKELGNKRCIKVWNDYKLEKYPEDKGWKFNFYTKP</sequence>
<evidence type="ECO:0000313" key="6">
    <source>
        <dbReference type="Proteomes" id="UP000290191"/>
    </source>
</evidence>
<evidence type="ECO:0000256" key="1">
    <source>
        <dbReference type="ARBA" id="ARBA00001526"/>
    </source>
</evidence>
<dbReference type="GO" id="GO:0008800">
    <property type="term" value="F:beta-lactamase activity"/>
    <property type="evidence" value="ECO:0007669"/>
    <property type="project" value="UniProtKB-EC"/>
</dbReference>
<comment type="catalytic activity">
    <reaction evidence="1">
        <text>a beta-lactam + H2O = a substituted beta-amino acid</text>
        <dbReference type="Rhea" id="RHEA:20401"/>
        <dbReference type="ChEBI" id="CHEBI:15377"/>
        <dbReference type="ChEBI" id="CHEBI:35627"/>
        <dbReference type="ChEBI" id="CHEBI:140347"/>
        <dbReference type="EC" id="3.5.2.6"/>
    </reaction>
</comment>
<dbReference type="SMART" id="SM00671">
    <property type="entry name" value="SEL1"/>
    <property type="match status" value="4"/>
</dbReference>
<dbReference type="PANTHER" id="PTHR11102">
    <property type="entry name" value="SEL-1-LIKE PROTEIN"/>
    <property type="match status" value="1"/>
</dbReference>
<evidence type="ECO:0000256" key="2">
    <source>
        <dbReference type="ARBA" id="ARBA00012865"/>
    </source>
</evidence>
<dbReference type="InterPro" id="IPR006597">
    <property type="entry name" value="Sel1-like"/>
</dbReference>
<dbReference type="InterPro" id="IPR050767">
    <property type="entry name" value="Sel1_AlgK"/>
</dbReference>
<keyword evidence="4" id="KW-0046">Antibiotic resistance</keyword>
<dbReference type="PANTHER" id="PTHR11102:SF160">
    <property type="entry name" value="ERAD-ASSOCIATED E3 UBIQUITIN-PROTEIN LIGASE COMPONENT HRD3"/>
    <property type="match status" value="1"/>
</dbReference>
<dbReference type="RefSeq" id="WP_129082757.1">
    <property type="nucleotide sequence ID" value="NZ_CP041070.1"/>
</dbReference>
<dbReference type="OrthoDB" id="5343110at2"/>
<dbReference type="Gene3D" id="1.25.40.10">
    <property type="entry name" value="Tetratricopeptide repeat domain"/>
    <property type="match status" value="1"/>
</dbReference>
<dbReference type="InterPro" id="IPR011990">
    <property type="entry name" value="TPR-like_helical_dom_sf"/>
</dbReference>
<reference evidence="5 6" key="1">
    <citation type="submission" date="2017-10" db="EMBL/GenBank/DDBJ databases">
        <title>Genomics of the genus Arcobacter.</title>
        <authorList>
            <person name="Perez-Cataluna A."/>
            <person name="Figueras M.J."/>
        </authorList>
    </citation>
    <scope>NUCLEOTIDE SEQUENCE [LARGE SCALE GENOMIC DNA]</scope>
    <source>
        <strain evidence="5 6">DSM 24636</strain>
    </source>
</reference>
<organism evidence="5 6">
    <name type="scientific">Halarcobacter anaerophilus</name>
    <dbReference type="NCBI Taxonomy" id="877500"/>
    <lineage>
        <taxon>Bacteria</taxon>
        <taxon>Pseudomonadati</taxon>
        <taxon>Campylobacterota</taxon>
        <taxon>Epsilonproteobacteria</taxon>
        <taxon>Campylobacterales</taxon>
        <taxon>Arcobacteraceae</taxon>
        <taxon>Halarcobacter</taxon>
    </lineage>
</organism>
<evidence type="ECO:0000313" key="5">
    <source>
        <dbReference type="EMBL" id="RXJ61638.1"/>
    </source>
</evidence>
<dbReference type="SUPFAM" id="SSF81901">
    <property type="entry name" value="HCP-like"/>
    <property type="match status" value="1"/>
</dbReference>
<gene>
    <name evidence="5" type="ORF">CRV06_12580</name>
</gene>
<dbReference type="Proteomes" id="UP000290191">
    <property type="component" value="Unassembled WGS sequence"/>
</dbReference>
<comment type="caution">
    <text evidence="5">The sequence shown here is derived from an EMBL/GenBank/DDBJ whole genome shotgun (WGS) entry which is preliminary data.</text>
</comment>